<dbReference type="EMBL" id="GBXM01034093">
    <property type="protein sequence ID" value="JAH74484.1"/>
    <property type="molecule type" value="Transcribed_RNA"/>
</dbReference>
<dbReference type="AlphaFoldDB" id="A0A0E9V8P7"/>
<sequence>MSEIACVFIQAAKTSFVFGAHFLVLLTNVAH</sequence>
<accession>A0A0E9V8P7</accession>
<evidence type="ECO:0000313" key="1">
    <source>
        <dbReference type="EMBL" id="JAH74484.1"/>
    </source>
</evidence>
<organism evidence="1">
    <name type="scientific">Anguilla anguilla</name>
    <name type="common">European freshwater eel</name>
    <name type="synonym">Muraena anguilla</name>
    <dbReference type="NCBI Taxonomy" id="7936"/>
    <lineage>
        <taxon>Eukaryota</taxon>
        <taxon>Metazoa</taxon>
        <taxon>Chordata</taxon>
        <taxon>Craniata</taxon>
        <taxon>Vertebrata</taxon>
        <taxon>Euteleostomi</taxon>
        <taxon>Actinopterygii</taxon>
        <taxon>Neopterygii</taxon>
        <taxon>Teleostei</taxon>
        <taxon>Anguilliformes</taxon>
        <taxon>Anguillidae</taxon>
        <taxon>Anguilla</taxon>
    </lineage>
</organism>
<protein>
    <submittedName>
        <fullName evidence="1">Uncharacterized protein</fullName>
    </submittedName>
</protein>
<reference evidence="1" key="1">
    <citation type="submission" date="2014-11" db="EMBL/GenBank/DDBJ databases">
        <authorList>
            <person name="Amaro Gonzalez C."/>
        </authorList>
    </citation>
    <scope>NUCLEOTIDE SEQUENCE</scope>
</reference>
<name>A0A0E9V8P7_ANGAN</name>
<proteinExistence type="predicted"/>
<reference evidence="1" key="2">
    <citation type="journal article" date="2015" name="Fish Shellfish Immunol.">
        <title>Early steps in the European eel (Anguilla anguilla)-Vibrio vulnificus interaction in the gills: Role of the RtxA13 toxin.</title>
        <authorList>
            <person name="Callol A."/>
            <person name="Pajuelo D."/>
            <person name="Ebbesson L."/>
            <person name="Teles M."/>
            <person name="MacKenzie S."/>
            <person name="Amaro C."/>
        </authorList>
    </citation>
    <scope>NUCLEOTIDE SEQUENCE</scope>
</reference>